<dbReference type="InterPro" id="IPR011053">
    <property type="entry name" value="Single_hybrid_motif"/>
</dbReference>
<dbReference type="Gene3D" id="4.10.320.10">
    <property type="entry name" value="E3-binding domain"/>
    <property type="match status" value="1"/>
</dbReference>
<dbReference type="InterPro" id="IPR000089">
    <property type="entry name" value="Biotin_lipoyl"/>
</dbReference>
<evidence type="ECO:0000256" key="1">
    <source>
        <dbReference type="ARBA" id="ARBA00001938"/>
    </source>
</evidence>
<dbReference type="InterPro" id="IPR023213">
    <property type="entry name" value="CAT-like_dom_sf"/>
</dbReference>
<name>A0ABS1NLA9_9ACTN</name>
<dbReference type="PANTHER" id="PTHR43178:SF5">
    <property type="entry name" value="LIPOAMIDE ACYLTRANSFERASE COMPONENT OF BRANCHED-CHAIN ALPHA-KETO ACID DEHYDROGENASE COMPLEX, MITOCHONDRIAL"/>
    <property type="match status" value="1"/>
</dbReference>
<dbReference type="Pfam" id="PF00198">
    <property type="entry name" value="2-oxoacid_dh"/>
    <property type="match status" value="1"/>
</dbReference>
<feature type="domain" description="Lipoyl-binding" evidence="8">
    <location>
        <begin position="8"/>
        <end position="83"/>
    </location>
</feature>
<proteinExistence type="inferred from homology"/>
<feature type="compositionally biased region" description="Basic and acidic residues" evidence="7">
    <location>
        <begin position="88"/>
        <end position="104"/>
    </location>
</feature>
<dbReference type="RefSeq" id="WP_201879853.1">
    <property type="nucleotide sequence ID" value="NZ_JAERRF010000023.1"/>
</dbReference>
<sequence length="442" mass="46576">MTETATHLSEFRMPDVGEGLTEAEILAWYVQPGDRVTDGQVVCEIETAKAVVELPIPFDGVVRELRFAEGETVEVGAVIIAVADAGDAEPHGGPEPRPEDRAGEARAVPDPSGEREPVLVGYGVAPGASRRRPRRAGSSHPPPDPSARKVRAKPPVRKLAKDLGVDLTTVSPTGPDGVITREDIHAAAIRAGSALSTPTRLISAAADPAEQETRIPVTGVRRATAAAVTSSAFTAPHVTEFMTVDVTRTMKLVRELRCEPGFDSLHITPLLIAARAVLTAVARNPGVNAAWDEAAQEIVLKHHVNLGIAAATPRGLLVPNIKNAQALSLAGLAEALDSLVDAARAGRTTPADMTGGTLTLTNIGVFGVDAGTPILNPGEAAILAIGAIRPRPWIHRGKVKSRQVLTLALSFDHRLIDGELGSRFLADVAAVLERPHRLIAWC</sequence>
<dbReference type="InterPro" id="IPR003016">
    <property type="entry name" value="2-oxoA_DH_lipoyl-BS"/>
</dbReference>
<dbReference type="Pfam" id="PF02817">
    <property type="entry name" value="E3_binding"/>
    <property type="match status" value="1"/>
</dbReference>
<evidence type="ECO:0000256" key="6">
    <source>
        <dbReference type="RuleBase" id="RU003423"/>
    </source>
</evidence>
<dbReference type="InterPro" id="IPR036625">
    <property type="entry name" value="E3-bd_dom_sf"/>
</dbReference>
<dbReference type="InterPro" id="IPR050743">
    <property type="entry name" value="2-oxoacid_DH_E2_comp"/>
</dbReference>
<evidence type="ECO:0000256" key="5">
    <source>
        <dbReference type="ARBA" id="ARBA00023315"/>
    </source>
</evidence>
<comment type="cofactor">
    <cofactor evidence="1 6">
        <name>(R)-lipoate</name>
        <dbReference type="ChEBI" id="CHEBI:83088"/>
    </cofactor>
</comment>
<dbReference type="EMBL" id="JAERRF010000023">
    <property type="protein sequence ID" value="MBL1100879.1"/>
    <property type="molecule type" value="Genomic_DNA"/>
</dbReference>
<keyword evidence="11" id="KW-1185">Reference proteome</keyword>
<dbReference type="PROSITE" id="PS50968">
    <property type="entry name" value="BIOTINYL_LIPOYL"/>
    <property type="match status" value="1"/>
</dbReference>
<feature type="region of interest" description="Disordered" evidence="7">
    <location>
        <begin position="86"/>
        <end position="155"/>
    </location>
</feature>
<dbReference type="PROSITE" id="PS51826">
    <property type="entry name" value="PSBD"/>
    <property type="match status" value="1"/>
</dbReference>
<evidence type="ECO:0000256" key="4">
    <source>
        <dbReference type="ARBA" id="ARBA00022823"/>
    </source>
</evidence>
<keyword evidence="5 6" id="KW-0012">Acyltransferase</keyword>
<accession>A0ABS1NLA9</accession>
<comment type="similarity">
    <text evidence="2 6">Belongs to the 2-oxoacid dehydrogenase family.</text>
</comment>
<dbReference type="PROSITE" id="PS00189">
    <property type="entry name" value="LIPOYL"/>
    <property type="match status" value="1"/>
</dbReference>
<protein>
    <recommendedName>
        <fullName evidence="6">Dihydrolipoamide acetyltransferase component of pyruvate dehydrogenase complex</fullName>
        <ecNumber evidence="6">2.3.1.-</ecNumber>
    </recommendedName>
</protein>
<dbReference type="PANTHER" id="PTHR43178">
    <property type="entry name" value="DIHYDROLIPOAMIDE ACETYLTRANSFERASE COMPONENT OF PYRUVATE DEHYDROGENASE COMPLEX"/>
    <property type="match status" value="1"/>
</dbReference>
<keyword evidence="3 6" id="KW-0808">Transferase</keyword>
<dbReference type="CDD" id="cd06849">
    <property type="entry name" value="lipoyl_domain"/>
    <property type="match status" value="1"/>
</dbReference>
<reference evidence="10 11" key="1">
    <citation type="submission" date="2021-01" db="EMBL/GenBank/DDBJ databases">
        <title>WGS of actinomycetes isolated from Thailand.</title>
        <authorList>
            <person name="Thawai C."/>
        </authorList>
    </citation>
    <scope>NUCLEOTIDE SEQUENCE [LARGE SCALE GENOMIC DNA]</scope>
    <source>
        <strain evidence="10 11">CA1R205</strain>
    </source>
</reference>
<dbReference type="SUPFAM" id="SSF47005">
    <property type="entry name" value="Peripheral subunit-binding domain of 2-oxo acid dehydrogenase complex"/>
    <property type="match status" value="1"/>
</dbReference>
<feature type="domain" description="Peripheral subunit-binding (PSBD)" evidence="9">
    <location>
        <begin position="151"/>
        <end position="188"/>
    </location>
</feature>
<evidence type="ECO:0000256" key="7">
    <source>
        <dbReference type="SAM" id="MobiDB-lite"/>
    </source>
</evidence>
<keyword evidence="4 6" id="KW-0450">Lipoyl</keyword>
<evidence type="ECO:0000313" key="10">
    <source>
        <dbReference type="EMBL" id="MBL1100879.1"/>
    </source>
</evidence>
<evidence type="ECO:0000256" key="2">
    <source>
        <dbReference type="ARBA" id="ARBA00007317"/>
    </source>
</evidence>
<dbReference type="InterPro" id="IPR004167">
    <property type="entry name" value="PSBD"/>
</dbReference>
<dbReference type="InterPro" id="IPR001078">
    <property type="entry name" value="2-oxoacid_DH_actylTfrase"/>
</dbReference>
<dbReference type="EC" id="2.3.1.-" evidence="6"/>
<dbReference type="Pfam" id="PF00364">
    <property type="entry name" value="Biotin_lipoyl"/>
    <property type="match status" value="1"/>
</dbReference>
<comment type="caution">
    <text evidence="10">The sequence shown here is derived from an EMBL/GenBank/DDBJ whole genome shotgun (WGS) entry which is preliminary data.</text>
</comment>
<dbReference type="Gene3D" id="2.40.50.100">
    <property type="match status" value="1"/>
</dbReference>
<evidence type="ECO:0000259" key="9">
    <source>
        <dbReference type="PROSITE" id="PS51826"/>
    </source>
</evidence>
<evidence type="ECO:0000259" key="8">
    <source>
        <dbReference type="PROSITE" id="PS50968"/>
    </source>
</evidence>
<dbReference type="SUPFAM" id="SSF51230">
    <property type="entry name" value="Single hybrid motif"/>
    <property type="match status" value="1"/>
</dbReference>
<organism evidence="10 11">
    <name type="scientific">Streptomyces coffeae</name>
    <dbReference type="NCBI Taxonomy" id="621382"/>
    <lineage>
        <taxon>Bacteria</taxon>
        <taxon>Bacillati</taxon>
        <taxon>Actinomycetota</taxon>
        <taxon>Actinomycetes</taxon>
        <taxon>Kitasatosporales</taxon>
        <taxon>Streptomycetaceae</taxon>
        <taxon>Streptomyces</taxon>
    </lineage>
</organism>
<dbReference type="SUPFAM" id="SSF52777">
    <property type="entry name" value="CoA-dependent acyltransferases"/>
    <property type="match status" value="1"/>
</dbReference>
<evidence type="ECO:0000313" key="11">
    <source>
        <dbReference type="Proteomes" id="UP000634229"/>
    </source>
</evidence>
<evidence type="ECO:0000256" key="3">
    <source>
        <dbReference type="ARBA" id="ARBA00022679"/>
    </source>
</evidence>
<gene>
    <name evidence="10" type="ORF">JK363_30275</name>
</gene>
<dbReference type="Proteomes" id="UP000634229">
    <property type="component" value="Unassembled WGS sequence"/>
</dbReference>
<dbReference type="Gene3D" id="3.30.559.10">
    <property type="entry name" value="Chloramphenicol acetyltransferase-like domain"/>
    <property type="match status" value="1"/>
</dbReference>